<reference evidence="2 3" key="1">
    <citation type="submission" date="2019-01" db="EMBL/GenBank/DDBJ databases">
        <title>Ktedonosporobacter rubrisoli SCAWS-G2.</title>
        <authorList>
            <person name="Huang Y."/>
            <person name="Yan B."/>
        </authorList>
    </citation>
    <scope>NUCLEOTIDE SEQUENCE [LARGE SCALE GENOMIC DNA]</scope>
    <source>
        <strain evidence="2 3">SCAWS-G2</strain>
    </source>
</reference>
<dbReference type="PANTHER" id="PTHR43591">
    <property type="entry name" value="METHYLTRANSFERASE"/>
    <property type="match status" value="1"/>
</dbReference>
<protein>
    <submittedName>
        <fullName evidence="2">Class I SAM-dependent methyltransferase</fullName>
    </submittedName>
</protein>
<keyword evidence="2" id="KW-0808">Transferase</keyword>
<dbReference type="Gene3D" id="3.40.50.150">
    <property type="entry name" value="Vaccinia Virus protein VP39"/>
    <property type="match status" value="1"/>
</dbReference>
<dbReference type="Proteomes" id="UP000290365">
    <property type="component" value="Chromosome"/>
</dbReference>
<evidence type="ECO:0000313" key="3">
    <source>
        <dbReference type="Proteomes" id="UP000290365"/>
    </source>
</evidence>
<dbReference type="OrthoDB" id="162577at2"/>
<evidence type="ECO:0000313" key="2">
    <source>
        <dbReference type="EMBL" id="QBD79209.1"/>
    </source>
</evidence>
<dbReference type="InterPro" id="IPR029063">
    <property type="entry name" value="SAM-dependent_MTases_sf"/>
</dbReference>
<dbReference type="AlphaFoldDB" id="A0A4P6JUA8"/>
<proteinExistence type="predicted"/>
<sequence length="290" mass="33330">MSNPPESSKQEHPSTYFVQDRTNLEELERVTVQDQMITASMGGILPEQADPSAYRRVLDVACGSGGWVIEAAQTYPTMTLIGIDVSKRMVDYAREQAEKAQVADRVEFHVMDALRMLEFPNNYFDLVNMRCSGSFMRTWDWPKMLSEMLRIARPQAVIRVTEPEIEHQNNSPALTQFFAMFQCAMFQSGHLFENNTTGIIDHLARLLTQHGCQQVQTRSYALEYRTGTPAGQAYYNDCKYVLRNLKAFIQKWGCISGDYEAICKQALEEMQQDTFHSTWNLRTAWGYKSR</sequence>
<dbReference type="GO" id="GO:0008168">
    <property type="term" value="F:methyltransferase activity"/>
    <property type="evidence" value="ECO:0007669"/>
    <property type="project" value="UniProtKB-KW"/>
</dbReference>
<accession>A0A4P6JUA8</accession>
<name>A0A4P6JUA8_KTERU</name>
<feature type="domain" description="Methyltransferase" evidence="1">
    <location>
        <begin position="57"/>
        <end position="154"/>
    </location>
</feature>
<evidence type="ECO:0000259" key="1">
    <source>
        <dbReference type="Pfam" id="PF13649"/>
    </source>
</evidence>
<organism evidence="2 3">
    <name type="scientific">Ktedonosporobacter rubrisoli</name>
    <dbReference type="NCBI Taxonomy" id="2509675"/>
    <lineage>
        <taxon>Bacteria</taxon>
        <taxon>Bacillati</taxon>
        <taxon>Chloroflexota</taxon>
        <taxon>Ktedonobacteria</taxon>
        <taxon>Ktedonobacterales</taxon>
        <taxon>Ktedonosporobacteraceae</taxon>
        <taxon>Ktedonosporobacter</taxon>
    </lineage>
</organism>
<dbReference type="GO" id="GO:0032259">
    <property type="term" value="P:methylation"/>
    <property type="evidence" value="ECO:0007669"/>
    <property type="project" value="UniProtKB-KW"/>
</dbReference>
<dbReference type="InterPro" id="IPR041698">
    <property type="entry name" value="Methyltransf_25"/>
</dbReference>
<dbReference type="KEGG" id="kbs:EPA93_25800"/>
<dbReference type="RefSeq" id="WP_129890262.1">
    <property type="nucleotide sequence ID" value="NZ_CP035758.1"/>
</dbReference>
<gene>
    <name evidence="2" type="ORF">EPA93_25800</name>
</gene>
<dbReference type="PANTHER" id="PTHR43591:SF24">
    <property type="entry name" value="2-METHOXY-6-POLYPRENYL-1,4-BENZOQUINOL METHYLASE, MITOCHONDRIAL"/>
    <property type="match status" value="1"/>
</dbReference>
<dbReference type="Pfam" id="PF13649">
    <property type="entry name" value="Methyltransf_25"/>
    <property type="match status" value="1"/>
</dbReference>
<keyword evidence="2" id="KW-0489">Methyltransferase</keyword>
<keyword evidence="3" id="KW-1185">Reference proteome</keyword>
<dbReference type="CDD" id="cd02440">
    <property type="entry name" value="AdoMet_MTases"/>
    <property type="match status" value="1"/>
</dbReference>
<dbReference type="EMBL" id="CP035758">
    <property type="protein sequence ID" value="QBD79209.1"/>
    <property type="molecule type" value="Genomic_DNA"/>
</dbReference>
<dbReference type="SUPFAM" id="SSF53335">
    <property type="entry name" value="S-adenosyl-L-methionine-dependent methyltransferases"/>
    <property type="match status" value="1"/>
</dbReference>